<dbReference type="AlphaFoldDB" id="A0A1R3U435"/>
<dbReference type="EMBL" id="FMUE01000010">
    <property type="protein sequence ID" value="SCX31754.1"/>
    <property type="molecule type" value="Genomic_DNA"/>
</dbReference>
<dbReference type="Proteomes" id="UP000187891">
    <property type="component" value="Unassembled WGS sequence"/>
</dbReference>
<organism evidence="1 2">
    <name type="scientific">Agrobacterium rosae</name>
    <dbReference type="NCBI Taxonomy" id="1972867"/>
    <lineage>
        <taxon>Bacteria</taxon>
        <taxon>Pseudomonadati</taxon>
        <taxon>Pseudomonadota</taxon>
        <taxon>Alphaproteobacteria</taxon>
        <taxon>Hyphomicrobiales</taxon>
        <taxon>Rhizobiaceae</taxon>
        <taxon>Rhizobium/Agrobacterium group</taxon>
        <taxon>Agrobacterium</taxon>
    </lineage>
</organism>
<sequence length="448" mass="49533">MDSIQSEIARFLAEKAMRQTRATYQQVGEAVGWNHPTGRGLGKNLEVILHALHDRGLPPLTTILVKRGERHPAPDAMAYIRGALGNIDIEAAQREVFAFDWRSAADLAPHTDRLPRGRDLWLTSFWGFDPVSWGCIGFADEAKRNRYLRLSTPTTLMAIYVTRGRGLLEMRGKVVGVLEISHNTGPASHFIAGDRWAEKERDPASRGKWPFAVQATRAWRIVQEDWISVEELFPAAYASAHAEYIGSSGVQVSPIEAEHLLQLDVYEVPVYGQRQGVIGAIQTLESALSPSRAVPPPTEPYWVGETDGPKHLYILELSGSTAAYLGRSDDEVDGQCIIKVGFSRSPSARRDQIQSAYPAGQFKWVVRYPHPVPGAAPYSNARVAIIGEDAMKRRLVTEGAEVLGGEFFLAEDWLVHNTWSAGKYAAEKAMDVDRTLLVADSAIRPLSI</sequence>
<reference evidence="2" key="1">
    <citation type="submission" date="2016-10" db="EMBL/GenBank/DDBJ databases">
        <authorList>
            <person name="Wibberg D."/>
        </authorList>
    </citation>
    <scope>NUCLEOTIDE SEQUENCE [LARGE SCALE GENOMIC DNA]</scope>
</reference>
<dbReference type="STRING" id="1907666.DSM25559_3796"/>
<accession>A0A1R3U435</accession>
<name>A0A1R3U435_9HYPH</name>
<dbReference type="RefSeq" id="WP_143239443.1">
    <property type="nucleotide sequence ID" value="NZ_FMUE01000010.1"/>
</dbReference>
<proteinExistence type="predicted"/>
<gene>
    <name evidence="1" type="ORF">DSM25559_3796</name>
</gene>
<evidence type="ECO:0000313" key="1">
    <source>
        <dbReference type="EMBL" id="SCX31754.1"/>
    </source>
</evidence>
<protein>
    <submittedName>
        <fullName evidence="1">Uncharacterized protein</fullName>
    </submittedName>
</protein>
<evidence type="ECO:0000313" key="2">
    <source>
        <dbReference type="Proteomes" id="UP000187891"/>
    </source>
</evidence>